<sequence>MSSTNNLAKNLILAIAIPVIVGMVLGISITVGCCLWKRRKGKAEQHCEASIPTIRKVTPSTSTDHLAMEAAFLGSERMNGRYFESGLTVPLPVKYASRRVGGRFGVAETPGLGAPDGGRVSPFQMHPPTRREEG</sequence>
<protein>
    <submittedName>
        <fullName evidence="3">Uncharacterized protein</fullName>
    </submittedName>
</protein>
<organism evidence="3 4">
    <name type="scientific">Teratosphaeria destructans</name>
    <dbReference type="NCBI Taxonomy" id="418781"/>
    <lineage>
        <taxon>Eukaryota</taxon>
        <taxon>Fungi</taxon>
        <taxon>Dikarya</taxon>
        <taxon>Ascomycota</taxon>
        <taxon>Pezizomycotina</taxon>
        <taxon>Dothideomycetes</taxon>
        <taxon>Dothideomycetidae</taxon>
        <taxon>Mycosphaerellales</taxon>
        <taxon>Teratosphaeriaceae</taxon>
        <taxon>Teratosphaeria</taxon>
    </lineage>
</organism>
<accession>A0A9W7SZD6</accession>
<keyword evidence="4" id="KW-1185">Reference proteome</keyword>
<evidence type="ECO:0000256" key="1">
    <source>
        <dbReference type="SAM" id="MobiDB-lite"/>
    </source>
</evidence>
<gene>
    <name evidence="3" type="ORF">Tdes44962_MAKER01426</name>
</gene>
<evidence type="ECO:0000256" key="2">
    <source>
        <dbReference type="SAM" id="Phobius"/>
    </source>
</evidence>
<proteinExistence type="predicted"/>
<reference evidence="3 4" key="1">
    <citation type="journal article" date="2018" name="IMA Fungus">
        <title>IMA Genome-F 10: Nine draft genome sequences of Claviceps purpurea s.lat., including C. arundinis, C. humidiphila, and C. cf. spartinae, pseudomolecules for the pitch canker pathogen Fusarium circinatum, draft genome of Davidsoniella eucalypti, Grosmannia galeiformis, Quambalaria eucalypti, and Teratosphaeria destructans.</title>
        <authorList>
            <person name="Wingfield B.D."/>
            <person name="Liu M."/>
            <person name="Nguyen H.D."/>
            <person name="Lane F.A."/>
            <person name="Morgan S.W."/>
            <person name="De Vos L."/>
            <person name="Wilken P.M."/>
            <person name="Duong T.A."/>
            <person name="Aylward J."/>
            <person name="Coetzee M.P."/>
            <person name="Dadej K."/>
            <person name="De Beer Z.W."/>
            <person name="Findlay W."/>
            <person name="Havenga M."/>
            <person name="Kolarik M."/>
            <person name="Menzies J.G."/>
            <person name="Naidoo K."/>
            <person name="Pochopski O."/>
            <person name="Shoukouhi P."/>
            <person name="Santana Q.C."/>
            <person name="Seifert K.A."/>
            <person name="Soal N."/>
            <person name="Steenkamp E.T."/>
            <person name="Tatham C.T."/>
            <person name="van der Nest M.A."/>
            <person name="Wingfield M.J."/>
        </authorList>
    </citation>
    <scope>NUCLEOTIDE SEQUENCE [LARGE SCALE GENOMIC DNA]</scope>
    <source>
        <strain evidence="3">CMW44962</strain>
    </source>
</reference>
<dbReference type="EMBL" id="RIBY02000335">
    <property type="protein sequence ID" value="KAH9844393.1"/>
    <property type="molecule type" value="Genomic_DNA"/>
</dbReference>
<evidence type="ECO:0000313" key="4">
    <source>
        <dbReference type="Proteomes" id="UP001138500"/>
    </source>
</evidence>
<feature type="region of interest" description="Disordered" evidence="1">
    <location>
        <begin position="106"/>
        <end position="134"/>
    </location>
</feature>
<keyword evidence="2" id="KW-0472">Membrane</keyword>
<keyword evidence="2" id="KW-1133">Transmembrane helix</keyword>
<evidence type="ECO:0000313" key="3">
    <source>
        <dbReference type="EMBL" id="KAH9844393.1"/>
    </source>
</evidence>
<feature type="transmembrane region" description="Helical" evidence="2">
    <location>
        <begin position="12"/>
        <end position="36"/>
    </location>
</feature>
<dbReference type="Proteomes" id="UP001138500">
    <property type="component" value="Unassembled WGS sequence"/>
</dbReference>
<keyword evidence="2" id="KW-0812">Transmembrane</keyword>
<name>A0A9W7SZD6_9PEZI</name>
<comment type="caution">
    <text evidence="3">The sequence shown here is derived from an EMBL/GenBank/DDBJ whole genome shotgun (WGS) entry which is preliminary data.</text>
</comment>
<dbReference type="OrthoDB" id="10352087at2759"/>
<dbReference type="AlphaFoldDB" id="A0A9W7SZD6"/>
<reference evidence="3 4" key="2">
    <citation type="journal article" date="2021" name="Curr. Genet.">
        <title>Genetic response to nitrogen starvation in the aggressive Eucalyptus foliar pathogen Teratosphaeria destructans.</title>
        <authorList>
            <person name="Havenga M."/>
            <person name="Wingfield B.D."/>
            <person name="Wingfield M.J."/>
            <person name="Dreyer L.L."/>
            <person name="Roets F."/>
            <person name="Aylward J."/>
        </authorList>
    </citation>
    <scope>NUCLEOTIDE SEQUENCE [LARGE SCALE GENOMIC DNA]</scope>
    <source>
        <strain evidence="3">CMW44962</strain>
    </source>
</reference>